<dbReference type="AlphaFoldDB" id="A0A0A9EVI9"/>
<feature type="compositionally biased region" description="Polar residues" evidence="1">
    <location>
        <begin position="103"/>
        <end position="124"/>
    </location>
</feature>
<name>A0A0A9EVI9_ARUDO</name>
<reference evidence="2" key="1">
    <citation type="submission" date="2014-09" db="EMBL/GenBank/DDBJ databases">
        <authorList>
            <person name="Magalhaes I.L.F."/>
            <person name="Oliveira U."/>
            <person name="Santos F.R."/>
            <person name="Vidigal T.H.D.A."/>
            <person name="Brescovit A.D."/>
            <person name="Santos A.J."/>
        </authorList>
    </citation>
    <scope>NUCLEOTIDE SEQUENCE</scope>
    <source>
        <tissue evidence="2">Shoot tissue taken approximately 20 cm above the soil surface</tissue>
    </source>
</reference>
<evidence type="ECO:0000256" key="1">
    <source>
        <dbReference type="SAM" id="MobiDB-lite"/>
    </source>
</evidence>
<proteinExistence type="predicted"/>
<evidence type="ECO:0000313" key="2">
    <source>
        <dbReference type="EMBL" id="JAE00053.1"/>
    </source>
</evidence>
<dbReference type="EMBL" id="GBRH01197843">
    <property type="protein sequence ID" value="JAE00053.1"/>
    <property type="molecule type" value="Transcribed_RNA"/>
</dbReference>
<organism evidence="2">
    <name type="scientific">Arundo donax</name>
    <name type="common">Giant reed</name>
    <name type="synonym">Donax arundinaceus</name>
    <dbReference type="NCBI Taxonomy" id="35708"/>
    <lineage>
        <taxon>Eukaryota</taxon>
        <taxon>Viridiplantae</taxon>
        <taxon>Streptophyta</taxon>
        <taxon>Embryophyta</taxon>
        <taxon>Tracheophyta</taxon>
        <taxon>Spermatophyta</taxon>
        <taxon>Magnoliopsida</taxon>
        <taxon>Liliopsida</taxon>
        <taxon>Poales</taxon>
        <taxon>Poaceae</taxon>
        <taxon>PACMAD clade</taxon>
        <taxon>Arundinoideae</taxon>
        <taxon>Arundineae</taxon>
        <taxon>Arundo</taxon>
    </lineage>
</organism>
<sequence length="133" mass="14127">MVTTIVLTSMLYKPNIRAKTIGVALERVTMVTGPAAAGCKCPHGQRLVHCSVVGSQAGPSRCPGSAGEMPVDSWTMSGQHSKLSPAPRWQGIALLPRRRPLASQHSRSYQSTCSPRLSGHSVQLPSAAEGKRL</sequence>
<protein>
    <submittedName>
        <fullName evidence="2">Uncharacterized protein</fullName>
    </submittedName>
</protein>
<accession>A0A0A9EVI9</accession>
<reference evidence="2" key="2">
    <citation type="journal article" date="2015" name="Data Brief">
        <title>Shoot transcriptome of the giant reed, Arundo donax.</title>
        <authorList>
            <person name="Barrero R.A."/>
            <person name="Guerrero F.D."/>
            <person name="Moolhuijzen P."/>
            <person name="Goolsby J.A."/>
            <person name="Tidwell J."/>
            <person name="Bellgard S.E."/>
            <person name="Bellgard M.I."/>
        </authorList>
    </citation>
    <scope>NUCLEOTIDE SEQUENCE</scope>
    <source>
        <tissue evidence="2">Shoot tissue taken approximately 20 cm above the soil surface</tissue>
    </source>
</reference>
<feature type="region of interest" description="Disordered" evidence="1">
    <location>
        <begin position="95"/>
        <end position="133"/>
    </location>
</feature>